<feature type="region of interest" description="Disordered" evidence="1">
    <location>
        <begin position="168"/>
        <end position="215"/>
    </location>
</feature>
<feature type="compositionally biased region" description="Polar residues" evidence="1">
    <location>
        <begin position="343"/>
        <end position="361"/>
    </location>
</feature>
<feature type="region of interest" description="Disordered" evidence="1">
    <location>
        <begin position="500"/>
        <end position="544"/>
    </location>
</feature>
<gene>
    <name evidence="3" type="ORF">PG993_000481</name>
</gene>
<organism evidence="3 4">
    <name type="scientific">Apiospora rasikravindrae</name>
    <dbReference type="NCBI Taxonomy" id="990691"/>
    <lineage>
        <taxon>Eukaryota</taxon>
        <taxon>Fungi</taxon>
        <taxon>Dikarya</taxon>
        <taxon>Ascomycota</taxon>
        <taxon>Pezizomycotina</taxon>
        <taxon>Sordariomycetes</taxon>
        <taxon>Xylariomycetidae</taxon>
        <taxon>Amphisphaeriales</taxon>
        <taxon>Apiosporaceae</taxon>
        <taxon>Apiospora</taxon>
    </lineage>
</organism>
<dbReference type="PANTHER" id="PTHR35391">
    <property type="entry name" value="C2H2-TYPE DOMAIN-CONTAINING PROTEIN-RELATED"/>
    <property type="match status" value="1"/>
</dbReference>
<evidence type="ECO:0000256" key="1">
    <source>
        <dbReference type="SAM" id="MobiDB-lite"/>
    </source>
</evidence>
<feature type="domain" description="C2H2-type" evidence="2">
    <location>
        <begin position="918"/>
        <end position="938"/>
    </location>
</feature>
<name>A0ABR1U8Q9_9PEZI</name>
<dbReference type="PROSITE" id="PS00028">
    <property type="entry name" value="ZINC_FINGER_C2H2_1"/>
    <property type="match status" value="2"/>
</dbReference>
<evidence type="ECO:0000313" key="3">
    <source>
        <dbReference type="EMBL" id="KAK8055254.1"/>
    </source>
</evidence>
<dbReference type="EMBL" id="JAQQWK010000001">
    <property type="protein sequence ID" value="KAK8055254.1"/>
    <property type="molecule type" value="Genomic_DNA"/>
</dbReference>
<dbReference type="Proteomes" id="UP001444661">
    <property type="component" value="Unassembled WGS sequence"/>
</dbReference>
<dbReference type="PANTHER" id="PTHR35391:SF3">
    <property type="entry name" value="FINGER DOMAIN PROTEIN, PUTATIVE (AFU_ORTHOLOGUE AFUA_8G04300)-RELATED"/>
    <property type="match status" value="1"/>
</dbReference>
<feature type="compositionally biased region" description="Polar residues" evidence="1">
    <location>
        <begin position="535"/>
        <end position="544"/>
    </location>
</feature>
<feature type="region of interest" description="Disordered" evidence="1">
    <location>
        <begin position="741"/>
        <end position="762"/>
    </location>
</feature>
<feature type="compositionally biased region" description="Polar residues" evidence="1">
    <location>
        <begin position="508"/>
        <end position="519"/>
    </location>
</feature>
<comment type="caution">
    <text evidence="3">The sequence shown here is derived from an EMBL/GenBank/DDBJ whole genome shotgun (WGS) entry which is preliminary data.</text>
</comment>
<accession>A0ABR1U8Q9</accession>
<feature type="region of interest" description="Disordered" evidence="1">
    <location>
        <begin position="888"/>
        <end position="908"/>
    </location>
</feature>
<reference evidence="3 4" key="1">
    <citation type="submission" date="2023-01" db="EMBL/GenBank/DDBJ databases">
        <title>Analysis of 21 Apiospora genomes using comparative genomics revels a genus with tremendous synthesis potential of carbohydrate active enzymes and secondary metabolites.</title>
        <authorList>
            <person name="Sorensen T."/>
        </authorList>
    </citation>
    <scope>NUCLEOTIDE SEQUENCE [LARGE SCALE GENOMIC DNA]</scope>
    <source>
        <strain evidence="3 4">CBS 33761</strain>
    </source>
</reference>
<feature type="compositionally biased region" description="Polar residues" evidence="1">
    <location>
        <begin position="31"/>
        <end position="64"/>
    </location>
</feature>
<proteinExistence type="predicted"/>
<dbReference type="SMART" id="SM00355">
    <property type="entry name" value="ZnF_C2H2"/>
    <property type="match status" value="3"/>
</dbReference>
<feature type="region of interest" description="Disordered" evidence="1">
    <location>
        <begin position="1100"/>
        <end position="1139"/>
    </location>
</feature>
<feature type="compositionally biased region" description="Acidic residues" evidence="1">
    <location>
        <begin position="640"/>
        <end position="654"/>
    </location>
</feature>
<feature type="region of interest" description="Disordered" evidence="1">
    <location>
        <begin position="980"/>
        <end position="1000"/>
    </location>
</feature>
<feature type="region of interest" description="Disordered" evidence="1">
    <location>
        <begin position="1"/>
        <end position="97"/>
    </location>
</feature>
<feature type="region of interest" description="Disordered" evidence="1">
    <location>
        <begin position="624"/>
        <end position="656"/>
    </location>
</feature>
<feature type="compositionally biased region" description="Low complexity" evidence="1">
    <location>
        <begin position="65"/>
        <end position="80"/>
    </location>
</feature>
<evidence type="ECO:0000313" key="4">
    <source>
        <dbReference type="Proteomes" id="UP001444661"/>
    </source>
</evidence>
<feature type="compositionally biased region" description="Polar residues" evidence="1">
    <location>
        <begin position="1"/>
        <end position="10"/>
    </location>
</feature>
<feature type="compositionally biased region" description="Polar residues" evidence="1">
    <location>
        <begin position="179"/>
        <end position="203"/>
    </location>
</feature>
<protein>
    <recommendedName>
        <fullName evidence="2">C2H2-type domain-containing protein</fullName>
    </recommendedName>
</protein>
<dbReference type="InterPro" id="IPR013087">
    <property type="entry name" value="Znf_C2H2_type"/>
</dbReference>
<evidence type="ECO:0000259" key="2">
    <source>
        <dbReference type="PROSITE" id="PS00028"/>
    </source>
</evidence>
<keyword evidence="4" id="KW-1185">Reference proteome</keyword>
<feature type="domain" description="C2H2-type" evidence="2">
    <location>
        <begin position="853"/>
        <end position="876"/>
    </location>
</feature>
<sequence length="1139" mass="124687">MSSSVYTVSPASLHDHRGSPGDRMNVPHHSPPQNTFYHQSLNPVDSQQLLSPYSSHLQSNSASPTGTSNTPAESTTTSTTYQPSDFSEPEDPFFGADFNDIEGSAPTFLGHQLVNPDGSGDPELATYTSSLPFATQIAGFGTKPAEHQSQPNIASSWAEDQYSQATFGQFNSEEPPPRDSTSFDHSSSAPQLTPDSNNGGWSSDDNHDSLAPRHANMAGQSPRVTVSLWGKDGQPPVHAIERTFEPEAPHSDPAHQLASMDDNLSNVTLHGSSSNVSHEAQGCWIPDHSTRRLGLAPEVRSQDRTTSINQLAETRNIEERNVDVAAWVSDATEKTTGFPISDPETSSAPSQSNVMDDNIPSTEVPLGDTTENRHQPGRTYYQTDGPGGQLTQADLDIMRQARNWSDAPMVHSISNNASTKMQPESSQAAIQRFEEMCHDNGSVVSRAATWGTRRRSLPSVVDVEGVVSGNFLKKLSISRGSSTCRRPSILQRIVSKSSASNLLKRRNSSTTDDATSDEANQGERRESKDSLAPPSRTTSWTKQRAIPSINTTLVGMAQSAASIGTAHAGSGSINAATPVTSPKSPFGFPATVRNTIRRPRSKTEMSQRGNLDSTPNIVGLLKKQGGPPVARLAGSQSTLDVDDSDADEDDALDDPDIKVEPGVVEDIVPTFEGFQQHILRLNPGLDKTNDYLVERIAHQMVVRYKNLQNLKIKHLKAANTGSCMCGSFCLAQGGSAAPLDNRGDARGVDPLSARSDSPDGEVTPLENGINAESFPSGIPIPPTTSLPAELECQLCFTHRKFQKPSDWTKHVHEDVQPFTCTWAPCRDPKMFKRKADWVRHENEGHRHLEWWTCDVEDCHHVCFRRDNFLQHLVREHKFTEPKVKTKAAIKRSGGSDPTWQKVERCHQETRSRPQEEPCRFCGKTFPTWKKLTVHLAKHMEHISLPVLRLVENGDLKEDTIISPVQDLPPRNFNLLPVSKQGPQQFSPSRPHAVSNPSPAEFQQMNNSMYTYSGMSRATLDTSYYNQPTVSAQYNAPITQSHGLAMPQTAGGFIQQEQYHPMAVSTGAPYGQPVTTFMGGQNQLEAFPAFNALAMPDPMGNQVSYDTSTDPTMQDHYSNPGSVSPYTHSPHQGHSSFYSS</sequence>
<feature type="region of interest" description="Disordered" evidence="1">
    <location>
        <begin position="335"/>
        <end position="388"/>
    </location>
</feature>